<dbReference type="VEuPathDB" id="FungiDB:ASPCADRAFT_506089"/>
<dbReference type="GO" id="GO:0016020">
    <property type="term" value="C:membrane"/>
    <property type="evidence" value="ECO:0007669"/>
    <property type="project" value="UniProtKB-SubCell"/>
</dbReference>
<feature type="transmembrane region" description="Helical" evidence="6">
    <location>
        <begin position="246"/>
        <end position="262"/>
    </location>
</feature>
<keyword evidence="4 6" id="KW-0472">Membrane</keyword>
<evidence type="ECO:0000313" key="9">
    <source>
        <dbReference type="Proteomes" id="UP000188318"/>
    </source>
</evidence>
<organism evidence="8 9">
    <name type="scientific">Aspergillus carbonarius (strain ITEM 5010)</name>
    <dbReference type="NCBI Taxonomy" id="602072"/>
    <lineage>
        <taxon>Eukaryota</taxon>
        <taxon>Fungi</taxon>
        <taxon>Dikarya</taxon>
        <taxon>Ascomycota</taxon>
        <taxon>Pezizomycotina</taxon>
        <taxon>Eurotiomycetes</taxon>
        <taxon>Eurotiomycetidae</taxon>
        <taxon>Eurotiales</taxon>
        <taxon>Aspergillaceae</taxon>
        <taxon>Aspergillus</taxon>
        <taxon>Aspergillus subgen. Circumdati</taxon>
    </lineage>
</organism>
<dbReference type="InterPro" id="IPR052337">
    <property type="entry name" value="SAT4-like"/>
</dbReference>
<keyword evidence="9" id="KW-1185">Reference proteome</keyword>
<evidence type="ECO:0000256" key="4">
    <source>
        <dbReference type="ARBA" id="ARBA00023136"/>
    </source>
</evidence>
<protein>
    <recommendedName>
        <fullName evidence="7">Rhodopsin domain-containing protein</fullName>
    </recommendedName>
</protein>
<feature type="transmembrane region" description="Helical" evidence="6">
    <location>
        <begin position="84"/>
        <end position="110"/>
    </location>
</feature>
<accession>A0A1R3RPJ2</accession>
<gene>
    <name evidence="8" type="ORF">ASPCADRAFT_506089</name>
</gene>
<dbReference type="OMA" id="MIWGLQR"/>
<feature type="domain" description="Rhodopsin" evidence="7">
    <location>
        <begin position="27"/>
        <end position="262"/>
    </location>
</feature>
<evidence type="ECO:0000256" key="6">
    <source>
        <dbReference type="SAM" id="Phobius"/>
    </source>
</evidence>
<dbReference type="Proteomes" id="UP000188318">
    <property type="component" value="Unassembled WGS sequence"/>
</dbReference>
<feature type="transmembrane region" description="Helical" evidence="6">
    <location>
        <begin position="204"/>
        <end position="226"/>
    </location>
</feature>
<name>A0A1R3RPJ2_ASPC5</name>
<dbReference type="AlphaFoldDB" id="A0A1R3RPJ2"/>
<feature type="transmembrane region" description="Helical" evidence="6">
    <location>
        <begin position="12"/>
        <end position="31"/>
    </location>
</feature>
<proteinExistence type="inferred from homology"/>
<dbReference type="PANTHER" id="PTHR33048:SF163">
    <property type="entry name" value="INTEGRAL MEMBRANE PROTEIN (AFU_ORTHOLOGUE AFUA_8G05510)"/>
    <property type="match status" value="1"/>
</dbReference>
<dbReference type="InterPro" id="IPR049326">
    <property type="entry name" value="Rhodopsin_dom_fungi"/>
</dbReference>
<comment type="subcellular location">
    <subcellularLocation>
        <location evidence="1">Membrane</location>
        <topology evidence="1">Multi-pass membrane protein</topology>
    </subcellularLocation>
</comment>
<keyword evidence="2 6" id="KW-0812">Transmembrane</keyword>
<dbReference type="STRING" id="602072.A0A1R3RPJ2"/>
<dbReference type="EMBL" id="KV907498">
    <property type="protein sequence ID" value="OOF96401.1"/>
    <property type="molecule type" value="Genomic_DNA"/>
</dbReference>
<feature type="transmembrane region" description="Helical" evidence="6">
    <location>
        <begin position="43"/>
        <end position="64"/>
    </location>
</feature>
<dbReference type="PANTHER" id="PTHR33048">
    <property type="entry name" value="PTH11-LIKE INTEGRAL MEMBRANE PROTEIN (AFU_ORTHOLOGUE AFUA_5G11245)"/>
    <property type="match status" value="1"/>
</dbReference>
<keyword evidence="3 6" id="KW-1133">Transmembrane helix</keyword>
<dbReference type="Pfam" id="PF20684">
    <property type="entry name" value="Fung_rhodopsin"/>
    <property type="match status" value="1"/>
</dbReference>
<feature type="transmembrane region" description="Helical" evidence="6">
    <location>
        <begin position="172"/>
        <end position="192"/>
    </location>
</feature>
<comment type="similarity">
    <text evidence="5">Belongs to the SAT4 family.</text>
</comment>
<feature type="transmembrane region" description="Helical" evidence="6">
    <location>
        <begin position="130"/>
        <end position="152"/>
    </location>
</feature>
<sequence length="354" mass="40098">MAPTSRGAEMISIVSVLVGLSLLSVILRIVARFERKVHFGMDDYLCFACMLLLIAMLIELSLWVTIGGNGFHQKTLSKETMMNFYKIFLSNQFTYFLIGPTIKVSIICFYRRVFTIPTFQRTSFGINALIILWGAAIFLACALQCRPLSAYWDTSIQGQCLDGYKLIVVNQIFNVIMDFVILALPIPMIWNLHRTWQDKLALNGVFALGAFVCFASIFRVVVLFWINEDDMTYTVYQATLWTHIEPSIGLICSCLPTIRGLFPQFKLPSQKKYRNDAPYSVNTDISTSHFVASGRKSPAVENEYYRMEEGAVASSIASRDRAQSSSAKTETSWLDITVRTDIDIRQDKLSQIDV</sequence>
<evidence type="ECO:0000256" key="3">
    <source>
        <dbReference type="ARBA" id="ARBA00022989"/>
    </source>
</evidence>
<evidence type="ECO:0000313" key="8">
    <source>
        <dbReference type="EMBL" id="OOF96401.1"/>
    </source>
</evidence>
<evidence type="ECO:0000256" key="5">
    <source>
        <dbReference type="ARBA" id="ARBA00038359"/>
    </source>
</evidence>
<evidence type="ECO:0000256" key="2">
    <source>
        <dbReference type="ARBA" id="ARBA00022692"/>
    </source>
</evidence>
<reference evidence="9" key="1">
    <citation type="journal article" date="2017" name="Genome Biol.">
        <title>Comparative genomics reveals high biological diversity and specific adaptations in the industrially and medically important fungal genus Aspergillus.</title>
        <authorList>
            <person name="de Vries R.P."/>
            <person name="Riley R."/>
            <person name="Wiebenga A."/>
            <person name="Aguilar-Osorio G."/>
            <person name="Amillis S."/>
            <person name="Uchima C.A."/>
            <person name="Anderluh G."/>
            <person name="Asadollahi M."/>
            <person name="Askin M."/>
            <person name="Barry K."/>
            <person name="Battaglia E."/>
            <person name="Bayram O."/>
            <person name="Benocci T."/>
            <person name="Braus-Stromeyer S.A."/>
            <person name="Caldana C."/>
            <person name="Canovas D."/>
            <person name="Cerqueira G.C."/>
            <person name="Chen F."/>
            <person name="Chen W."/>
            <person name="Choi C."/>
            <person name="Clum A."/>
            <person name="Dos Santos R.A."/>
            <person name="Damasio A.R."/>
            <person name="Diallinas G."/>
            <person name="Emri T."/>
            <person name="Fekete E."/>
            <person name="Flipphi M."/>
            <person name="Freyberg S."/>
            <person name="Gallo A."/>
            <person name="Gournas C."/>
            <person name="Habgood R."/>
            <person name="Hainaut M."/>
            <person name="Harispe M.L."/>
            <person name="Henrissat B."/>
            <person name="Hilden K.S."/>
            <person name="Hope R."/>
            <person name="Hossain A."/>
            <person name="Karabika E."/>
            <person name="Karaffa L."/>
            <person name="Karanyi Z."/>
            <person name="Krasevec N."/>
            <person name="Kuo A."/>
            <person name="Kusch H."/>
            <person name="LaButti K."/>
            <person name="Lagendijk E.L."/>
            <person name="Lapidus A."/>
            <person name="Levasseur A."/>
            <person name="Lindquist E."/>
            <person name="Lipzen A."/>
            <person name="Logrieco A.F."/>
            <person name="MacCabe A."/>
            <person name="Maekelae M.R."/>
            <person name="Malavazi I."/>
            <person name="Melin P."/>
            <person name="Meyer V."/>
            <person name="Mielnichuk N."/>
            <person name="Miskei M."/>
            <person name="Molnar A.P."/>
            <person name="Mule G."/>
            <person name="Ngan C.Y."/>
            <person name="Orejas M."/>
            <person name="Orosz E."/>
            <person name="Ouedraogo J.P."/>
            <person name="Overkamp K.M."/>
            <person name="Park H.-S."/>
            <person name="Perrone G."/>
            <person name="Piumi F."/>
            <person name="Punt P.J."/>
            <person name="Ram A.F."/>
            <person name="Ramon A."/>
            <person name="Rauscher S."/>
            <person name="Record E."/>
            <person name="Riano-Pachon D.M."/>
            <person name="Robert V."/>
            <person name="Roehrig J."/>
            <person name="Ruller R."/>
            <person name="Salamov A."/>
            <person name="Salih N.S."/>
            <person name="Samson R.A."/>
            <person name="Sandor E."/>
            <person name="Sanguinetti M."/>
            <person name="Schuetze T."/>
            <person name="Sepcic K."/>
            <person name="Shelest E."/>
            <person name="Sherlock G."/>
            <person name="Sophianopoulou V."/>
            <person name="Squina F.M."/>
            <person name="Sun H."/>
            <person name="Susca A."/>
            <person name="Todd R.B."/>
            <person name="Tsang A."/>
            <person name="Unkles S.E."/>
            <person name="van de Wiele N."/>
            <person name="van Rossen-Uffink D."/>
            <person name="Oliveira J.V."/>
            <person name="Vesth T.C."/>
            <person name="Visser J."/>
            <person name="Yu J.-H."/>
            <person name="Zhou M."/>
            <person name="Andersen M.R."/>
            <person name="Archer D.B."/>
            <person name="Baker S.E."/>
            <person name="Benoit I."/>
            <person name="Brakhage A.A."/>
            <person name="Braus G.H."/>
            <person name="Fischer R."/>
            <person name="Frisvad J.C."/>
            <person name="Goldman G.H."/>
            <person name="Houbraken J."/>
            <person name="Oakley B."/>
            <person name="Pocsi I."/>
            <person name="Scazzocchio C."/>
            <person name="Seiboth B."/>
            <person name="vanKuyk P.A."/>
            <person name="Wortman J."/>
            <person name="Dyer P.S."/>
            <person name="Grigoriev I.V."/>
        </authorList>
    </citation>
    <scope>NUCLEOTIDE SEQUENCE [LARGE SCALE GENOMIC DNA]</scope>
    <source>
        <strain evidence="9">ITEM 5010</strain>
    </source>
</reference>
<evidence type="ECO:0000256" key="1">
    <source>
        <dbReference type="ARBA" id="ARBA00004141"/>
    </source>
</evidence>
<evidence type="ECO:0000259" key="7">
    <source>
        <dbReference type="Pfam" id="PF20684"/>
    </source>
</evidence>